<dbReference type="EMBL" id="CM047747">
    <property type="protein sequence ID" value="KAJ0018102.1"/>
    <property type="molecule type" value="Genomic_DNA"/>
</dbReference>
<keyword evidence="2" id="KW-1185">Reference proteome</keyword>
<proteinExistence type="predicted"/>
<reference evidence="2" key="1">
    <citation type="journal article" date="2023" name="G3 (Bethesda)">
        <title>Genome assembly and association tests identify interacting loci associated with vigor, precocity, and sex in interspecific pistachio rootstocks.</title>
        <authorList>
            <person name="Palmer W."/>
            <person name="Jacygrad E."/>
            <person name="Sagayaradj S."/>
            <person name="Cavanaugh K."/>
            <person name="Han R."/>
            <person name="Bertier L."/>
            <person name="Beede B."/>
            <person name="Kafkas S."/>
            <person name="Golino D."/>
            <person name="Preece J."/>
            <person name="Michelmore R."/>
        </authorList>
    </citation>
    <scope>NUCLEOTIDE SEQUENCE [LARGE SCALE GENOMIC DNA]</scope>
</reference>
<comment type="caution">
    <text evidence="1">The sequence shown here is derived from an EMBL/GenBank/DDBJ whole genome shotgun (WGS) entry which is preliminary data.</text>
</comment>
<evidence type="ECO:0000313" key="1">
    <source>
        <dbReference type="EMBL" id="KAJ0018102.1"/>
    </source>
</evidence>
<organism evidence="1 2">
    <name type="scientific">Pistacia integerrima</name>
    <dbReference type="NCBI Taxonomy" id="434235"/>
    <lineage>
        <taxon>Eukaryota</taxon>
        <taxon>Viridiplantae</taxon>
        <taxon>Streptophyta</taxon>
        <taxon>Embryophyta</taxon>
        <taxon>Tracheophyta</taxon>
        <taxon>Spermatophyta</taxon>
        <taxon>Magnoliopsida</taxon>
        <taxon>eudicotyledons</taxon>
        <taxon>Gunneridae</taxon>
        <taxon>Pentapetalae</taxon>
        <taxon>rosids</taxon>
        <taxon>malvids</taxon>
        <taxon>Sapindales</taxon>
        <taxon>Anacardiaceae</taxon>
        <taxon>Pistacia</taxon>
    </lineage>
</organism>
<accession>A0ACC0XJ74</accession>
<dbReference type="Proteomes" id="UP001163603">
    <property type="component" value="Chromosome 12"/>
</dbReference>
<sequence>MKEATQRTRIMKTSAIDVEEMATGHIPIVHPST</sequence>
<protein>
    <submittedName>
        <fullName evidence="1">Uncharacterized protein</fullName>
    </submittedName>
</protein>
<gene>
    <name evidence="1" type="ORF">Pint_11551</name>
</gene>
<evidence type="ECO:0000313" key="2">
    <source>
        <dbReference type="Proteomes" id="UP001163603"/>
    </source>
</evidence>
<name>A0ACC0XJ74_9ROSI</name>